<dbReference type="OrthoDB" id="1749520at2759"/>
<proteinExistence type="predicted"/>
<gene>
    <name evidence="2" type="ORF">OIU79_020344</name>
</gene>
<organism evidence="2 3">
    <name type="scientific">Salix purpurea</name>
    <name type="common">Purple osier willow</name>
    <dbReference type="NCBI Taxonomy" id="77065"/>
    <lineage>
        <taxon>Eukaryota</taxon>
        <taxon>Viridiplantae</taxon>
        <taxon>Streptophyta</taxon>
        <taxon>Embryophyta</taxon>
        <taxon>Tracheophyta</taxon>
        <taxon>Spermatophyta</taxon>
        <taxon>Magnoliopsida</taxon>
        <taxon>eudicotyledons</taxon>
        <taxon>Gunneridae</taxon>
        <taxon>Pentapetalae</taxon>
        <taxon>rosids</taxon>
        <taxon>fabids</taxon>
        <taxon>Malpighiales</taxon>
        <taxon>Salicaceae</taxon>
        <taxon>Saliceae</taxon>
        <taxon>Salix</taxon>
    </lineage>
</organism>
<dbReference type="EMBL" id="JAPFFK010000271">
    <property type="protein sequence ID" value="KAJ6676036.1"/>
    <property type="molecule type" value="Genomic_DNA"/>
</dbReference>
<reference evidence="2" key="2">
    <citation type="journal article" date="2023" name="Int. J. Mol. Sci.">
        <title>De Novo Assembly and Annotation of 11 Diverse Shrub Willow (Salix) Genomes Reveals Novel Gene Organization in Sex-Linked Regions.</title>
        <authorList>
            <person name="Hyden B."/>
            <person name="Feng K."/>
            <person name="Yates T.B."/>
            <person name="Jawdy S."/>
            <person name="Cereghino C."/>
            <person name="Smart L.B."/>
            <person name="Muchero W."/>
        </authorList>
    </citation>
    <scope>NUCLEOTIDE SEQUENCE</scope>
    <source>
        <tissue evidence="2">Shoot tip</tissue>
    </source>
</reference>
<protein>
    <submittedName>
        <fullName evidence="2">Uncharacterized protein</fullName>
    </submittedName>
</protein>
<dbReference type="Proteomes" id="UP001151532">
    <property type="component" value="Unassembled WGS sequence"/>
</dbReference>
<sequence>MFTGGRKDSVIGTSDHLRAGENHLDRDRSKQQCRIRAARRL</sequence>
<feature type="compositionally biased region" description="Basic residues" evidence="1">
    <location>
        <begin position="31"/>
        <end position="41"/>
    </location>
</feature>
<evidence type="ECO:0000313" key="3">
    <source>
        <dbReference type="Proteomes" id="UP001151532"/>
    </source>
</evidence>
<name>A0A9Q0NU97_SALPP</name>
<evidence type="ECO:0000313" key="2">
    <source>
        <dbReference type="EMBL" id="KAJ6676036.1"/>
    </source>
</evidence>
<keyword evidence="3" id="KW-1185">Reference proteome</keyword>
<feature type="compositionally biased region" description="Basic and acidic residues" evidence="1">
    <location>
        <begin position="1"/>
        <end position="30"/>
    </location>
</feature>
<evidence type="ECO:0000256" key="1">
    <source>
        <dbReference type="SAM" id="MobiDB-lite"/>
    </source>
</evidence>
<accession>A0A9Q0NU97</accession>
<feature type="region of interest" description="Disordered" evidence="1">
    <location>
        <begin position="1"/>
        <end position="41"/>
    </location>
</feature>
<reference evidence="2" key="1">
    <citation type="submission" date="2022-11" db="EMBL/GenBank/DDBJ databases">
        <authorList>
            <person name="Hyden B.L."/>
            <person name="Feng K."/>
            <person name="Yates T."/>
            <person name="Jawdy S."/>
            <person name="Smart L.B."/>
            <person name="Muchero W."/>
        </authorList>
    </citation>
    <scope>NUCLEOTIDE SEQUENCE</scope>
    <source>
        <tissue evidence="2">Shoot tip</tissue>
    </source>
</reference>
<dbReference type="AlphaFoldDB" id="A0A9Q0NU97"/>
<comment type="caution">
    <text evidence="2">The sequence shown here is derived from an EMBL/GenBank/DDBJ whole genome shotgun (WGS) entry which is preliminary data.</text>
</comment>